<reference evidence="1 2" key="1">
    <citation type="journal article" date="2021" name="Front. Genet.">
        <title>Chromosome-Level Genome Assembly Reveals Significant Gene Expansion in the Toll and IMD Signaling Pathways of Dendrolimus kikuchii.</title>
        <authorList>
            <person name="Zhou J."/>
            <person name="Wu P."/>
            <person name="Xiong Z."/>
            <person name="Liu N."/>
            <person name="Zhao N."/>
            <person name="Ji M."/>
            <person name="Qiu Y."/>
            <person name="Yang B."/>
        </authorList>
    </citation>
    <scope>NUCLEOTIDE SEQUENCE [LARGE SCALE GENOMIC DNA]</scope>
    <source>
        <strain evidence="1">Ann1</strain>
    </source>
</reference>
<name>A0ACC1DAH6_9NEOP</name>
<evidence type="ECO:0000313" key="1">
    <source>
        <dbReference type="EMBL" id="KAJ0180646.1"/>
    </source>
</evidence>
<accession>A0ACC1DAH6</accession>
<keyword evidence="2" id="KW-1185">Reference proteome</keyword>
<comment type="caution">
    <text evidence="1">The sequence shown here is derived from an EMBL/GenBank/DDBJ whole genome shotgun (WGS) entry which is preliminary data.</text>
</comment>
<dbReference type="EMBL" id="CM034392">
    <property type="protein sequence ID" value="KAJ0180646.1"/>
    <property type="molecule type" value="Genomic_DNA"/>
</dbReference>
<organism evidence="1 2">
    <name type="scientific">Dendrolimus kikuchii</name>
    <dbReference type="NCBI Taxonomy" id="765133"/>
    <lineage>
        <taxon>Eukaryota</taxon>
        <taxon>Metazoa</taxon>
        <taxon>Ecdysozoa</taxon>
        <taxon>Arthropoda</taxon>
        <taxon>Hexapoda</taxon>
        <taxon>Insecta</taxon>
        <taxon>Pterygota</taxon>
        <taxon>Neoptera</taxon>
        <taxon>Endopterygota</taxon>
        <taxon>Lepidoptera</taxon>
        <taxon>Glossata</taxon>
        <taxon>Ditrysia</taxon>
        <taxon>Bombycoidea</taxon>
        <taxon>Lasiocampidae</taxon>
        <taxon>Dendrolimus</taxon>
    </lineage>
</organism>
<evidence type="ECO:0000313" key="2">
    <source>
        <dbReference type="Proteomes" id="UP000824533"/>
    </source>
</evidence>
<proteinExistence type="predicted"/>
<gene>
    <name evidence="1" type="ORF">K1T71_004050</name>
</gene>
<dbReference type="Proteomes" id="UP000824533">
    <property type="component" value="Linkage Group LG06"/>
</dbReference>
<sequence length="247" mass="27783">MGRGRSYFLRNFGITAALNRVCRRRRCASAPLLYRSHKVILLKATYSKISPSSLIESPKVIVADNKGTHRNYTKMECSNITIKPLIARKVNKWVKMDEWSLPGSLKMTDSDRIVLPYEVEDVQTAAKQAKKREETTSLKETSLTVTNPWHHSTIKLLLSHASIKAFVHTFKSWIKMADTDRVVFPDEVDDVKAAAKEPENTEEVTTPEETSSTTTSQVTMRNMITAPANCPAGYQMGSDGVCREVFN</sequence>
<protein>
    <submittedName>
        <fullName evidence="1">Uncharacterized protein</fullName>
    </submittedName>
</protein>